<gene>
    <name evidence="2" type="ORF">FRC96_08205</name>
</gene>
<dbReference type="Proteomes" id="UP000321046">
    <property type="component" value="Unassembled WGS sequence"/>
</dbReference>
<protein>
    <submittedName>
        <fullName evidence="2">Tetratricopeptide repeat protein</fullName>
    </submittedName>
</protein>
<evidence type="ECO:0000313" key="2">
    <source>
        <dbReference type="EMBL" id="TXD37932.1"/>
    </source>
</evidence>
<evidence type="ECO:0000313" key="3">
    <source>
        <dbReference type="Proteomes" id="UP000321046"/>
    </source>
</evidence>
<keyword evidence="1" id="KW-0812">Transmembrane</keyword>
<sequence>MKCKKCDEKNPPGTNNCLYCLEPLPEVDEARGEKAFGGMIVLGLFVVALGYLAWWGWGWWQLESERQKAQAEGLTEYVVHQICFGEESPIRDNDYRGRGYHYQAVRATGGGLLGGGEGMRHCYRKELGPAAGLKELPEKGELERVFR</sequence>
<dbReference type="EMBL" id="VOSL01000039">
    <property type="protein sequence ID" value="TXD37932.1"/>
    <property type="molecule type" value="Genomic_DNA"/>
</dbReference>
<accession>A0A5C6XIH1</accession>
<evidence type="ECO:0000256" key="1">
    <source>
        <dbReference type="SAM" id="Phobius"/>
    </source>
</evidence>
<dbReference type="AlphaFoldDB" id="A0A5C6XIH1"/>
<dbReference type="RefSeq" id="WP_146974018.1">
    <property type="nucleotide sequence ID" value="NZ_VOSL01000039.1"/>
</dbReference>
<comment type="caution">
    <text evidence="2">The sequence shown here is derived from an EMBL/GenBank/DDBJ whole genome shotgun (WGS) entry which is preliminary data.</text>
</comment>
<organism evidence="2 3">
    <name type="scientific">Lujinxingia vulgaris</name>
    <dbReference type="NCBI Taxonomy" id="2600176"/>
    <lineage>
        <taxon>Bacteria</taxon>
        <taxon>Deltaproteobacteria</taxon>
        <taxon>Bradymonadales</taxon>
        <taxon>Lujinxingiaceae</taxon>
        <taxon>Lujinxingia</taxon>
    </lineage>
</organism>
<name>A0A5C6XIH1_9DELT</name>
<keyword evidence="1" id="KW-0472">Membrane</keyword>
<proteinExistence type="predicted"/>
<dbReference type="OrthoDB" id="5512274at2"/>
<keyword evidence="1" id="KW-1133">Transmembrane helix</keyword>
<reference evidence="2 3" key="1">
    <citation type="submission" date="2019-08" db="EMBL/GenBank/DDBJ databases">
        <title>Bradymonadales sp. TMQ2.</title>
        <authorList>
            <person name="Liang Q."/>
        </authorList>
    </citation>
    <scope>NUCLEOTIDE SEQUENCE [LARGE SCALE GENOMIC DNA]</scope>
    <source>
        <strain evidence="2 3">TMQ2</strain>
    </source>
</reference>
<feature type="transmembrane region" description="Helical" evidence="1">
    <location>
        <begin position="35"/>
        <end position="57"/>
    </location>
</feature>